<dbReference type="Proteomes" id="UP000186720">
    <property type="component" value="Unassembled WGS sequence"/>
</dbReference>
<evidence type="ECO:0000313" key="6">
    <source>
        <dbReference type="Proteomes" id="UP000186720"/>
    </source>
</evidence>
<keyword evidence="3" id="KW-0804">Transcription</keyword>
<proteinExistence type="predicted"/>
<evidence type="ECO:0000259" key="4">
    <source>
        <dbReference type="PROSITE" id="PS51118"/>
    </source>
</evidence>
<evidence type="ECO:0000256" key="1">
    <source>
        <dbReference type="ARBA" id="ARBA00023015"/>
    </source>
</evidence>
<evidence type="ECO:0000313" key="5">
    <source>
        <dbReference type="EMBL" id="OKS88040.1"/>
    </source>
</evidence>
<organism evidence="5 6">
    <name type="scientific">Mucilaginibacter polytrichastri</name>
    <dbReference type="NCBI Taxonomy" id="1302689"/>
    <lineage>
        <taxon>Bacteria</taxon>
        <taxon>Pseudomonadati</taxon>
        <taxon>Bacteroidota</taxon>
        <taxon>Sphingobacteriia</taxon>
        <taxon>Sphingobacteriales</taxon>
        <taxon>Sphingobacteriaceae</taxon>
        <taxon>Mucilaginibacter</taxon>
    </lineage>
</organism>
<sequence>MPKASRRLLDIQLKQLSKLGILNKTNFDQQPLKVDYELTPLGMTLIPLIEVTEQWGETHRDVLEPLFQILV</sequence>
<dbReference type="PANTHER" id="PTHR33204:SF29">
    <property type="entry name" value="TRANSCRIPTIONAL REGULATOR"/>
    <property type="match status" value="1"/>
</dbReference>
<dbReference type="PROSITE" id="PS51118">
    <property type="entry name" value="HTH_HXLR"/>
    <property type="match status" value="1"/>
</dbReference>
<reference evidence="5 6" key="1">
    <citation type="submission" date="2016-11" db="EMBL/GenBank/DDBJ databases">
        <title>Whole Genome Sequencing of Mucilaginibacter polytrichastri RG4-7(T) isolated from the moss sample.</title>
        <authorList>
            <person name="Li Y."/>
        </authorList>
    </citation>
    <scope>NUCLEOTIDE SEQUENCE [LARGE SCALE GENOMIC DNA]</scope>
    <source>
        <strain evidence="5 6">RG4-7</strain>
    </source>
</reference>
<feature type="domain" description="HTH hxlR-type" evidence="4">
    <location>
        <begin position="1"/>
        <end position="64"/>
    </location>
</feature>
<dbReference type="InterPro" id="IPR002577">
    <property type="entry name" value="HTH_HxlR"/>
</dbReference>
<evidence type="ECO:0000256" key="3">
    <source>
        <dbReference type="ARBA" id="ARBA00023163"/>
    </source>
</evidence>
<dbReference type="AlphaFoldDB" id="A0A1Q6A200"/>
<accession>A0A1Q6A200</accession>
<keyword evidence="1" id="KW-0805">Transcription regulation</keyword>
<dbReference type="EMBL" id="MPPL01000001">
    <property type="protein sequence ID" value="OKS88040.1"/>
    <property type="molecule type" value="Genomic_DNA"/>
</dbReference>
<dbReference type="GO" id="GO:0003677">
    <property type="term" value="F:DNA binding"/>
    <property type="evidence" value="ECO:0007669"/>
    <property type="project" value="UniProtKB-KW"/>
</dbReference>
<name>A0A1Q6A200_9SPHI</name>
<evidence type="ECO:0000256" key="2">
    <source>
        <dbReference type="ARBA" id="ARBA00023125"/>
    </source>
</evidence>
<comment type="caution">
    <text evidence="5">The sequence shown here is derived from an EMBL/GenBank/DDBJ whole genome shotgun (WGS) entry which is preliminary data.</text>
</comment>
<dbReference type="Gene3D" id="1.10.10.10">
    <property type="entry name" value="Winged helix-like DNA-binding domain superfamily/Winged helix DNA-binding domain"/>
    <property type="match status" value="1"/>
</dbReference>
<protein>
    <recommendedName>
        <fullName evidence="4">HTH hxlR-type domain-containing protein</fullName>
    </recommendedName>
</protein>
<dbReference type="PANTHER" id="PTHR33204">
    <property type="entry name" value="TRANSCRIPTIONAL REGULATOR, MARR FAMILY"/>
    <property type="match status" value="1"/>
</dbReference>
<dbReference type="InterPro" id="IPR036388">
    <property type="entry name" value="WH-like_DNA-bd_sf"/>
</dbReference>
<dbReference type="SUPFAM" id="SSF46785">
    <property type="entry name" value="Winged helix' DNA-binding domain"/>
    <property type="match status" value="1"/>
</dbReference>
<gene>
    <name evidence="5" type="ORF">RG47T_3504</name>
</gene>
<keyword evidence="6" id="KW-1185">Reference proteome</keyword>
<dbReference type="Pfam" id="PF01638">
    <property type="entry name" value="HxlR"/>
    <property type="match status" value="1"/>
</dbReference>
<dbReference type="InterPro" id="IPR036390">
    <property type="entry name" value="WH_DNA-bd_sf"/>
</dbReference>
<keyword evidence="2" id="KW-0238">DNA-binding</keyword>